<accession>A0A0N4YHS4</accession>
<keyword evidence="3" id="KW-1185">Reference proteome</keyword>
<dbReference type="AlphaFoldDB" id="A0A0N4YHS4"/>
<protein>
    <submittedName>
        <fullName evidence="4">Salivary lipocalin</fullName>
    </submittedName>
</protein>
<dbReference type="EMBL" id="UYSL01022196">
    <property type="protein sequence ID" value="VDL80024.1"/>
    <property type="molecule type" value="Genomic_DNA"/>
</dbReference>
<reference evidence="4" key="1">
    <citation type="submission" date="2017-02" db="UniProtKB">
        <authorList>
            <consortium name="WormBaseParasite"/>
        </authorList>
    </citation>
    <scope>IDENTIFICATION</scope>
</reference>
<feature type="chain" id="PRO_5043125648" evidence="1">
    <location>
        <begin position="18"/>
        <end position="308"/>
    </location>
</feature>
<dbReference type="WBParaSite" id="NBR_0001642801-mRNA-1">
    <property type="protein sequence ID" value="NBR_0001642801-mRNA-1"/>
    <property type="gene ID" value="NBR_0001642801"/>
</dbReference>
<evidence type="ECO:0000313" key="3">
    <source>
        <dbReference type="Proteomes" id="UP000271162"/>
    </source>
</evidence>
<keyword evidence="1" id="KW-0732">Signal</keyword>
<proteinExistence type="predicted"/>
<evidence type="ECO:0000256" key="1">
    <source>
        <dbReference type="SAM" id="SignalP"/>
    </source>
</evidence>
<feature type="signal peptide" evidence="1">
    <location>
        <begin position="1"/>
        <end position="17"/>
    </location>
</feature>
<gene>
    <name evidence="2" type="ORF">NBR_LOCUS16429</name>
</gene>
<evidence type="ECO:0000313" key="4">
    <source>
        <dbReference type="WBParaSite" id="NBR_0001642801-mRNA-1"/>
    </source>
</evidence>
<sequence length="308" mass="35836">MMYALAVLLLIAINVHGQKEVCTLAPELVDVYQGFHDRWFKRPGRTYVTVTFKPDMYPLAKEVLNEPGRYATDNEVYKVTKGWMILTEDSSTIEKKVEKVLRSKFIFQLVKAVFLLIAVNVQGQEKQCTLAPTLVEVYQRFHDEWFKRRSRYVTVAVFLLIAVNVQGQEKQCTLAPGLVEVYQRFHDEWFKRRSRYVTVTFKDEVYPLAKEELNEPGKYSKYGDMYSTTTGSMELEKDGMSIAQKVDKVLRSKFLRQLVKLKFRHPRKFACAEKFTSAEDNKETLTITCLYTRNKETLPTALSSIQNM</sequence>
<evidence type="ECO:0000313" key="2">
    <source>
        <dbReference type="EMBL" id="VDL80024.1"/>
    </source>
</evidence>
<name>A0A0N4YHS4_NIPBR</name>
<dbReference type="Proteomes" id="UP000271162">
    <property type="component" value="Unassembled WGS sequence"/>
</dbReference>
<organism evidence="4">
    <name type="scientific">Nippostrongylus brasiliensis</name>
    <name type="common">Rat hookworm</name>
    <dbReference type="NCBI Taxonomy" id="27835"/>
    <lineage>
        <taxon>Eukaryota</taxon>
        <taxon>Metazoa</taxon>
        <taxon>Ecdysozoa</taxon>
        <taxon>Nematoda</taxon>
        <taxon>Chromadorea</taxon>
        <taxon>Rhabditida</taxon>
        <taxon>Rhabditina</taxon>
        <taxon>Rhabditomorpha</taxon>
        <taxon>Strongyloidea</taxon>
        <taxon>Heligmosomidae</taxon>
        <taxon>Nippostrongylus</taxon>
    </lineage>
</organism>
<reference evidence="2 3" key="2">
    <citation type="submission" date="2018-11" db="EMBL/GenBank/DDBJ databases">
        <authorList>
            <consortium name="Pathogen Informatics"/>
        </authorList>
    </citation>
    <scope>NUCLEOTIDE SEQUENCE [LARGE SCALE GENOMIC DNA]</scope>
</reference>